<dbReference type="SUPFAM" id="SSF48452">
    <property type="entry name" value="TPR-like"/>
    <property type="match status" value="1"/>
</dbReference>
<keyword evidence="6" id="KW-0175">Coiled coil</keyword>
<evidence type="ECO:0000256" key="6">
    <source>
        <dbReference type="SAM" id="Coils"/>
    </source>
</evidence>
<comment type="caution">
    <text evidence="7">The sequence shown here is derived from an EMBL/GenBank/DDBJ whole genome shotgun (WGS) entry which is preliminary data.</text>
</comment>
<dbReference type="PANTHER" id="PTHR15081">
    <property type="entry name" value="NUCLEAR AUTOANTIGENIC SPERM PROTEIN NASP -RELATED"/>
    <property type="match status" value="1"/>
</dbReference>
<dbReference type="InParanoid" id="J9D2Z0"/>
<keyword evidence="3" id="KW-0677">Repeat</keyword>
<proteinExistence type="inferred from homology"/>
<accession>J9D2Z0</accession>
<evidence type="ECO:0000256" key="4">
    <source>
        <dbReference type="ARBA" id="ARBA00022803"/>
    </source>
</evidence>
<keyword evidence="4" id="KW-0802">TPR repeat</keyword>
<dbReference type="Proteomes" id="UP000003163">
    <property type="component" value="Unassembled WGS sequence"/>
</dbReference>
<keyword evidence="8" id="KW-1185">Reference proteome</keyword>
<dbReference type="InterPro" id="IPR051730">
    <property type="entry name" value="NASP-like"/>
</dbReference>
<evidence type="ECO:0000256" key="1">
    <source>
        <dbReference type="ARBA" id="ARBA00004123"/>
    </source>
</evidence>
<dbReference type="GO" id="GO:0042393">
    <property type="term" value="F:histone binding"/>
    <property type="evidence" value="ECO:0007669"/>
    <property type="project" value="TreeGrafter"/>
</dbReference>
<reference evidence="8" key="2">
    <citation type="submission" date="2015-07" db="EMBL/GenBank/DDBJ databases">
        <title>Contrasting host-pathogen interactions and genome evolution in two generalist and specialist microsporidian pathogens of mosquitoes.</title>
        <authorList>
            <consortium name="The Broad Institute Genomics Platform"/>
            <consortium name="The Broad Institute Genome Sequencing Center for Infectious Disease"/>
            <person name="Cuomo C.A."/>
            <person name="Sanscrainte N.D."/>
            <person name="Goldberg J.M."/>
            <person name="Heiman D."/>
            <person name="Young S."/>
            <person name="Zeng Q."/>
            <person name="Becnel J.J."/>
            <person name="Birren B.W."/>
        </authorList>
    </citation>
    <scope>NUCLEOTIDE SEQUENCE [LARGE SCALE GENOMIC DNA]</scope>
    <source>
        <strain evidence="8">USNM 41457</strain>
    </source>
</reference>
<dbReference type="GO" id="GO:0006335">
    <property type="term" value="P:DNA replication-dependent chromatin assembly"/>
    <property type="evidence" value="ECO:0007669"/>
    <property type="project" value="TreeGrafter"/>
</dbReference>
<comment type="similarity">
    <text evidence="2">Belongs to the NASP family.</text>
</comment>
<feature type="coiled-coil region" evidence="6">
    <location>
        <begin position="180"/>
        <end position="221"/>
    </location>
</feature>
<dbReference type="Pfam" id="PF13181">
    <property type="entry name" value="TPR_8"/>
    <property type="match status" value="1"/>
</dbReference>
<dbReference type="GO" id="GO:0005654">
    <property type="term" value="C:nucleoplasm"/>
    <property type="evidence" value="ECO:0007669"/>
    <property type="project" value="TreeGrafter"/>
</dbReference>
<gene>
    <name evidence="7" type="ORF">EDEG_03377</name>
</gene>
<dbReference type="SMART" id="SM00028">
    <property type="entry name" value="TPR"/>
    <property type="match status" value="2"/>
</dbReference>
<dbReference type="VEuPathDB" id="MicrosporidiaDB:EDEG_03377"/>
<dbReference type="PANTHER" id="PTHR15081:SF1">
    <property type="entry name" value="NUCLEAR AUTOANTIGENIC SPERM PROTEIN"/>
    <property type="match status" value="1"/>
</dbReference>
<dbReference type="Pfam" id="PF13174">
    <property type="entry name" value="TPR_6"/>
    <property type="match status" value="1"/>
</dbReference>
<dbReference type="Gene3D" id="1.25.40.10">
    <property type="entry name" value="Tetratricopeptide repeat domain"/>
    <property type="match status" value="1"/>
</dbReference>
<dbReference type="HOGENOM" id="CLU_069888_0_0_1"/>
<evidence type="ECO:0000256" key="5">
    <source>
        <dbReference type="ARBA" id="ARBA00023242"/>
    </source>
</evidence>
<keyword evidence="5" id="KW-0539">Nucleus</keyword>
<organism evidence="7 8">
    <name type="scientific">Edhazardia aedis (strain USNM 41457)</name>
    <name type="common">Microsporidian parasite</name>
    <dbReference type="NCBI Taxonomy" id="1003232"/>
    <lineage>
        <taxon>Eukaryota</taxon>
        <taxon>Fungi</taxon>
        <taxon>Fungi incertae sedis</taxon>
        <taxon>Microsporidia</taxon>
        <taxon>Edhazardia</taxon>
    </lineage>
</organism>
<protein>
    <submittedName>
        <fullName evidence="7">Uncharacterized protein</fullName>
    </submittedName>
</protein>
<dbReference type="GO" id="GO:0034080">
    <property type="term" value="P:CENP-A containing chromatin assembly"/>
    <property type="evidence" value="ECO:0007669"/>
    <property type="project" value="TreeGrafter"/>
</dbReference>
<dbReference type="AlphaFoldDB" id="J9D2Z0"/>
<dbReference type="OMA" id="DDLEIAW"/>
<sequence>MIQPLMNFEDEVFSKFPEIKEARLCANQQNYNLASELYSDFLNKLSEKGFKQDDPLMCYIYIEYASALIESAALFFVEELEMLANCKSTSASRKAEKEDDLEIAWNILEIAKLVFLELDDKENLLRIYFLLGEIQVLNNQFDDAIAEYNNCYEILIATSKSPTNKMSECLWKIATCYEFMKNYEEACKCLNKIIALYEKSKEELGDKADQLIQEIKEKLEDFDHLAEIKKHKSQDKTPIKPMIDDNVVIDINKFKKKKN</sequence>
<name>J9D2Z0_EDHAE</name>
<dbReference type="InterPro" id="IPR019734">
    <property type="entry name" value="TPR_rpt"/>
</dbReference>
<dbReference type="InterPro" id="IPR011990">
    <property type="entry name" value="TPR-like_helical_dom_sf"/>
</dbReference>
<dbReference type="OrthoDB" id="5587616at2759"/>
<evidence type="ECO:0000313" key="8">
    <source>
        <dbReference type="Proteomes" id="UP000003163"/>
    </source>
</evidence>
<dbReference type="STRING" id="1003232.J9D2Z0"/>
<evidence type="ECO:0000256" key="3">
    <source>
        <dbReference type="ARBA" id="ARBA00022737"/>
    </source>
</evidence>
<reference evidence="7 8" key="1">
    <citation type="submission" date="2011-08" db="EMBL/GenBank/DDBJ databases">
        <authorList>
            <person name="Liu Z.J."/>
            <person name="Shi F.L."/>
            <person name="Lu J.Q."/>
            <person name="Li M."/>
            <person name="Wang Z.L."/>
        </authorList>
    </citation>
    <scope>NUCLEOTIDE SEQUENCE [LARGE SCALE GENOMIC DNA]</scope>
    <source>
        <strain evidence="7 8">USNM 41457</strain>
    </source>
</reference>
<evidence type="ECO:0000256" key="2">
    <source>
        <dbReference type="ARBA" id="ARBA00008402"/>
    </source>
</evidence>
<comment type="subcellular location">
    <subcellularLocation>
        <location evidence="1">Nucleus</location>
    </subcellularLocation>
</comment>
<dbReference type="EMBL" id="AFBI03000085">
    <property type="protein sequence ID" value="EJW02181.1"/>
    <property type="molecule type" value="Genomic_DNA"/>
</dbReference>
<evidence type="ECO:0000313" key="7">
    <source>
        <dbReference type="EMBL" id="EJW02181.1"/>
    </source>
</evidence>